<accession>A0A1M5DEG8</accession>
<name>A0A1M5DEG8_9BACT</name>
<sequence>MATIQVQATMQSGSGFGVFVRIDNLNLFFDRSGVQEVELEPNFYVATIGGHEPSSATVQIDFIQETITIGSQTYNTPTFFGFIPFTVS</sequence>
<keyword evidence="2" id="KW-1185">Reference proteome</keyword>
<dbReference type="Proteomes" id="UP000184368">
    <property type="component" value="Unassembled WGS sequence"/>
</dbReference>
<evidence type="ECO:0000313" key="1">
    <source>
        <dbReference type="EMBL" id="SHF65234.1"/>
    </source>
</evidence>
<evidence type="ECO:0000313" key="2">
    <source>
        <dbReference type="Proteomes" id="UP000184368"/>
    </source>
</evidence>
<dbReference type="EMBL" id="FQUO01000010">
    <property type="protein sequence ID" value="SHF65234.1"/>
    <property type="molecule type" value="Genomic_DNA"/>
</dbReference>
<dbReference type="AlphaFoldDB" id="A0A1M5DEG8"/>
<dbReference type="STRING" id="1302690.BUE76_20510"/>
<organism evidence="1 2">
    <name type="scientific">Cnuella takakiae</name>
    <dbReference type="NCBI Taxonomy" id="1302690"/>
    <lineage>
        <taxon>Bacteria</taxon>
        <taxon>Pseudomonadati</taxon>
        <taxon>Bacteroidota</taxon>
        <taxon>Chitinophagia</taxon>
        <taxon>Chitinophagales</taxon>
        <taxon>Chitinophagaceae</taxon>
        <taxon>Cnuella</taxon>
    </lineage>
</organism>
<reference evidence="1 2" key="1">
    <citation type="submission" date="2016-11" db="EMBL/GenBank/DDBJ databases">
        <authorList>
            <person name="Jaros S."/>
            <person name="Januszkiewicz K."/>
            <person name="Wedrychowicz H."/>
        </authorList>
    </citation>
    <scope>NUCLEOTIDE SEQUENCE [LARGE SCALE GENOMIC DNA]</scope>
    <source>
        <strain evidence="1 2">DSM 26897</strain>
    </source>
</reference>
<gene>
    <name evidence="1" type="ORF">SAMN05444008_110193</name>
</gene>
<protein>
    <submittedName>
        <fullName evidence="1">Uncharacterized protein</fullName>
    </submittedName>
</protein>
<proteinExistence type="predicted"/>
<dbReference type="RefSeq" id="WP_073044389.1">
    <property type="nucleotide sequence ID" value="NZ_FQUO01000010.1"/>
</dbReference>